<dbReference type="PANTHER" id="PTHR38471">
    <property type="entry name" value="FOUR HELIX BUNDLE PROTEIN"/>
    <property type="match status" value="1"/>
</dbReference>
<evidence type="ECO:0000313" key="1">
    <source>
        <dbReference type="EMBL" id="TYA60075.1"/>
    </source>
</evidence>
<organism evidence="1 2">
    <name type="scientific">Formosa maritima</name>
    <dbReference type="NCBI Taxonomy" id="2592046"/>
    <lineage>
        <taxon>Bacteria</taxon>
        <taxon>Pseudomonadati</taxon>
        <taxon>Bacteroidota</taxon>
        <taxon>Flavobacteriia</taxon>
        <taxon>Flavobacteriales</taxon>
        <taxon>Flavobacteriaceae</taxon>
        <taxon>Formosa</taxon>
    </lineage>
</organism>
<evidence type="ECO:0000313" key="2">
    <source>
        <dbReference type="Proteomes" id="UP000324550"/>
    </source>
</evidence>
<dbReference type="OrthoDB" id="9811959at2"/>
<name>A0A5D0GM00_9FLAO</name>
<gene>
    <name evidence="1" type="ORF">FVF61_00185</name>
</gene>
<comment type="caution">
    <text evidence="1">The sequence shown here is derived from an EMBL/GenBank/DDBJ whole genome shotgun (WGS) entry which is preliminary data.</text>
</comment>
<reference evidence="1 2" key="1">
    <citation type="submission" date="2019-08" db="EMBL/GenBank/DDBJ databases">
        <title>Formosa sediminis sp. nov., isolated from marine sediment.</title>
        <authorList>
            <person name="Cao W.R."/>
        </authorList>
    </citation>
    <scope>NUCLEOTIDE SEQUENCE [LARGE SCALE GENOMIC DNA]</scope>
    <source>
        <strain evidence="1 2">1494</strain>
    </source>
</reference>
<dbReference type="RefSeq" id="WP_148452026.1">
    <property type="nucleotide sequence ID" value="NZ_VSFC01000002.1"/>
</dbReference>
<dbReference type="AlphaFoldDB" id="A0A5D0GM00"/>
<dbReference type="Proteomes" id="UP000324550">
    <property type="component" value="Unassembled WGS sequence"/>
</dbReference>
<dbReference type="Gene3D" id="1.20.1440.60">
    <property type="entry name" value="23S rRNA-intervening sequence"/>
    <property type="match status" value="1"/>
</dbReference>
<keyword evidence="2" id="KW-1185">Reference proteome</keyword>
<dbReference type="Pfam" id="PF05635">
    <property type="entry name" value="23S_rRNA_IVP"/>
    <property type="match status" value="1"/>
</dbReference>
<dbReference type="InterPro" id="IPR012657">
    <property type="entry name" value="23S_rRNA-intervening_sequence"/>
</dbReference>
<dbReference type="NCBIfam" id="NF008911">
    <property type="entry name" value="PRK12275.1-2"/>
    <property type="match status" value="1"/>
</dbReference>
<proteinExistence type="predicted"/>
<dbReference type="EMBL" id="VSFC01000002">
    <property type="protein sequence ID" value="TYA60075.1"/>
    <property type="molecule type" value="Genomic_DNA"/>
</dbReference>
<accession>A0A5D0GM00</accession>
<dbReference type="SUPFAM" id="SSF158446">
    <property type="entry name" value="IVS-encoded protein-like"/>
    <property type="match status" value="1"/>
</dbReference>
<dbReference type="CDD" id="cd16377">
    <property type="entry name" value="23S_rRNA_IVP_like"/>
    <property type="match status" value="1"/>
</dbReference>
<dbReference type="NCBIfam" id="TIGR02436">
    <property type="entry name" value="four helix bundle protein"/>
    <property type="match status" value="1"/>
</dbReference>
<dbReference type="InterPro" id="IPR036583">
    <property type="entry name" value="23S_rRNA_IVS_sf"/>
</dbReference>
<protein>
    <submittedName>
        <fullName evidence="1">Four helix bundle protein</fullName>
    </submittedName>
</protein>
<sequence length="120" mass="14009">MTSIKSYKELLVWQKAMALVTLIYNLTKTFPEDEKFGLTSQMRKCSVSIPSNIAEGWGRLSRKNYIQFLRISRGSLYELETQILITKQLNYINDSEKVESLIIEISKMLNSLIRKLEEKE</sequence>
<dbReference type="PANTHER" id="PTHR38471:SF2">
    <property type="entry name" value="FOUR HELIX BUNDLE PROTEIN"/>
    <property type="match status" value="1"/>
</dbReference>